<evidence type="ECO:0000256" key="5">
    <source>
        <dbReference type="ARBA" id="ARBA00022980"/>
    </source>
</evidence>
<dbReference type="Gene3D" id="3.40.50.790">
    <property type="match status" value="1"/>
</dbReference>
<evidence type="ECO:0000256" key="4">
    <source>
        <dbReference type="ARBA" id="ARBA00022884"/>
    </source>
</evidence>
<dbReference type="FunFam" id="3.40.50.790:FF:000001">
    <property type="entry name" value="50S ribosomal protein L1"/>
    <property type="match status" value="1"/>
</dbReference>
<protein>
    <recommendedName>
        <fullName evidence="7">Large ribosomal subunit protein uL1c</fullName>
    </recommendedName>
</protein>
<dbReference type="NCBIfam" id="TIGR01169">
    <property type="entry name" value="rplA_bact"/>
    <property type="match status" value="1"/>
</dbReference>
<dbReference type="GO" id="GO:0003735">
    <property type="term" value="F:structural constituent of ribosome"/>
    <property type="evidence" value="ECO:0007669"/>
    <property type="project" value="InterPro"/>
</dbReference>
<dbReference type="OMA" id="EFRVDKH"/>
<name>A0A0V0QKZ5_PSEPJ</name>
<evidence type="ECO:0000256" key="6">
    <source>
        <dbReference type="ARBA" id="ARBA00023274"/>
    </source>
</evidence>
<evidence type="ECO:0000256" key="3">
    <source>
        <dbReference type="ARBA" id="ARBA00022730"/>
    </source>
</evidence>
<gene>
    <name evidence="8" type="ORF">PPERSA_04101</name>
</gene>
<dbReference type="Gene3D" id="3.30.190.20">
    <property type="match status" value="1"/>
</dbReference>
<dbReference type="OrthoDB" id="1747252at2759"/>
<dbReference type="Pfam" id="PF00687">
    <property type="entry name" value="Ribosomal_L1"/>
    <property type="match status" value="1"/>
</dbReference>
<dbReference type="PANTHER" id="PTHR36427">
    <property type="entry name" value="54S RIBOSOMAL PROTEIN L1, MITOCHONDRIAL"/>
    <property type="match status" value="1"/>
</dbReference>
<dbReference type="FunCoup" id="A0A0V0QKZ5">
    <property type="interactions" value="91"/>
</dbReference>
<dbReference type="AlphaFoldDB" id="A0A0V0QKZ5"/>
<reference evidence="8 9" key="1">
    <citation type="journal article" date="2015" name="Sci. Rep.">
        <title>Genome of the facultative scuticociliatosis pathogen Pseudocohnilembus persalinus provides insight into its virulence through horizontal gene transfer.</title>
        <authorList>
            <person name="Xiong J."/>
            <person name="Wang G."/>
            <person name="Cheng J."/>
            <person name="Tian M."/>
            <person name="Pan X."/>
            <person name="Warren A."/>
            <person name="Jiang C."/>
            <person name="Yuan D."/>
            <person name="Miao W."/>
        </authorList>
    </citation>
    <scope>NUCLEOTIDE SEQUENCE [LARGE SCALE GENOMIC DNA]</scope>
    <source>
        <strain evidence="8">36N120E</strain>
    </source>
</reference>
<keyword evidence="5 8" id="KW-0689">Ribosomal protein</keyword>
<dbReference type="GO" id="GO:0015934">
    <property type="term" value="C:large ribosomal subunit"/>
    <property type="evidence" value="ECO:0007669"/>
    <property type="project" value="InterPro"/>
</dbReference>
<dbReference type="InterPro" id="IPR005878">
    <property type="entry name" value="Ribosom_uL1_bac-type"/>
</dbReference>
<organism evidence="8 9">
    <name type="scientific">Pseudocohnilembus persalinus</name>
    <name type="common">Ciliate</name>
    <dbReference type="NCBI Taxonomy" id="266149"/>
    <lineage>
        <taxon>Eukaryota</taxon>
        <taxon>Sar</taxon>
        <taxon>Alveolata</taxon>
        <taxon>Ciliophora</taxon>
        <taxon>Intramacronucleata</taxon>
        <taxon>Oligohymenophorea</taxon>
        <taxon>Scuticociliatia</taxon>
        <taxon>Philasterida</taxon>
        <taxon>Pseudocohnilembidae</taxon>
        <taxon>Pseudocohnilembus</taxon>
    </lineage>
</organism>
<comment type="similarity">
    <text evidence="1">Belongs to the universal ribosomal protein uL1 family.</text>
</comment>
<dbReference type="PANTHER" id="PTHR36427:SF3">
    <property type="entry name" value="LARGE RIBOSOMAL SUBUNIT PROTEIN UL1M"/>
    <property type="match status" value="1"/>
</dbReference>
<evidence type="ECO:0000256" key="2">
    <source>
        <dbReference type="ARBA" id="ARBA00011838"/>
    </source>
</evidence>
<evidence type="ECO:0000256" key="1">
    <source>
        <dbReference type="ARBA" id="ARBA00010531"/>
    </source>
</evidence>
<keyword evidence="9" id="KW-1185">Reference proteome</keyword>
<comment type="caution">
    <text evidence="8">The sequence shown here is derived from an EMBL/GenBank/DDBJ whole genome shotgun (WGS) entry which is preliminary data.</text>
</comment>
<dbReference type="InterPro" id="IPR028364">
    <property type="entry name" value="Ribosomal_uL1/biogenesis"/>
</dbReference>
<dbReference type="Proteomes" id="UP000054937">
    <property type="component" value="Unassembled WGS sequence"/>
</dbReference>
<comment type="subunit">
    <text evidence="2">Part of the 50S ribosomal subunit.</text>
</comment>
<keyword evidence="6" id="KW-0687">Ribonucleoprotein</keyword>
<dbReference type="InParanoid" id="A0A0V0QKZ5"/>
<evidence type="ECO:0000256" key="7">
    <source>
        <dbReference type="ARBA" id="ARBA00035205"/>
    </source>
</evidence>
<dbReference type="EMBL" id="LDAU01000151">
    <property type="protein sequence ID" value="KRX02898.1"/>
    <property type="molecule type" value="Genomic_DNA"/>
</dbReference>
<sequence>MITFNFKNLSLISQNLLKLNKNVPVFNFAKQKRKIKKQSNSNEPIYNIYQALKLARVHSLAAFDETIDVVVNLTVNPKHGNQIVRGVCNMPGGVVKQSKICVFTNDSMIKSAQEAGADFIGSEQLLKDIKDGKIEFDKLIATADQLPVLKPFARQLGPKGLMPNAKTKTLVQNEDLTKTIQDFKQGQVTYRVDIGANIHAPLGKMSFTDDKILLNFNSLLQSLLENKPQVIKGLYYRDCYLKTTMGPSWKVNVDHIDPRSKNFVLSNI</sequence>
<dbReference type="GO" id="GO:0019843">
    <property type="term" value="F:rRNA binding"/>
    <property type="evidence" value="ECO:0007669"/>
    <property type="project" value="UniProtKB-KW"/>
</dbReference>
<dbReference type="SUPFAM" id="SSF56808">
    <property type="entry name" value="Ribosomal protein L1"/>
    <property type="match status" value="1"/>
</dbReference>
<dbReference type="InterPro" id="IPR002143">
    <property type="entry name" value="Ribosomal_uL1"/>
</dbReference>
<proteinExistence type="inferred from homology"/>
<dbReference type="GO" id="GO:0006412">
    <property type="term" value="P:translation"/>
    <property type="evidence" value="ECO:0007669"/>
    <property type="project" value="InterPro"/>
</dbReference>
<dbReference type="PIRSF" id="PIRSF002155">
    <property type="entry name" value="Ribosomal_L1"/>
    <property type="match status" value="1"/>
</dbReference>
<keyword evidence="3" id="KW-0699">rRNA-binding</keyword>
<evidence type="ECO:0000313" key="9">
    <source>
        <dbReference type="Proteomes" id="UP000054937"/>
    </source>
</evidence>
<dbReference type="InterPro" id="IPR023674">
    <property type="entry name" value="Ribosomal_uL1-like"/>
</dbReference>
<dbReference type="InterPro" id="IPR016095">
    <property type="entry name" value="Ribosomal_uL1_3-a/b-sand"/>
</dbReference>
<evidence type="ECO:0000313" key="8">
    <source>
        <dbReference type="EMBL" id="KRX02898.1"/>
    </source>
</evidence>
<accession>A0A0V0QKZ5</accession>
<keyword evidence="4" id="KW-0694">RNA-binding</keyword>
<dbReference type="CDD" id="cd00403">
    <property type="entry name" value="Ribosomal_L1"/>
    <property type="match status" value="1"/>
</dbReference>